<feature type="transmembrane region" description="Helical" evidence="5">
    <location>
        <begin position="91"/>
        <end position="110"/>
    </location>
</feature>
<dbReference type="AlphaFoldDB" id="A0A7T7HLG2"/>
<accession>A0A7T7HLG2</accession>
<evidence type="ECO:0000256" key="2">
    <source>
        <dbReference type="ARBA" id="ARBA00022692"/>
    </source>
</evidence>
<dbReference type="GO" id="GO:0016020">
    <property type="term" value="C:membrane"/>
    <property type="evidence" value="ECO:0007669"/>
    <property type="project" value="UniProtKB-SubCell"/>
</dbReference>
<feature type="transmembrane region" description="Helical" evidence="5">
    <location>
        <begin position="254"/>
        <end position="270"/>
    </location>
</feature>
<keyword evidence="2 5" id="KW-0812">Transmembrane</keyword>
<dbReference type="KEGG" id="mlut:JET14_04090"/>
<proteinExistence type="predicted"/>
<feature type="transmembrane region" description="Helical" evidence="5">
    <location>
        <begin position="160"/>
        <end position="188"/>
    </location>
</feature>
<dbReference type="InterPro" id="IPR049453">
    <property type="entry name" value="Memb_transporter_dom"/>
</dbReference>
<dbReference type="Pfam" id="PF13515">
    <property type="entry name" value="FUSC_2"/>
    <property type="match status" value="1"/>
</dbReference>
<name>A0A7T7HLG2_9HYPH</name>
<evidence type="ECO:0000313" key="7">
    <source>
        <dbReference type="EMBL" id="QQM31360.1"/>
    </source>
</evidence>
<feature type="transmembrane region" description="Helical" evidence="5">
    <location>
        <begin position="231"/>
        <end position="248"/>
    </location>
</feature>
<gene>
    <name evidence="7" type="ORF">JET14_04090</name>
</gene>
<evidence type="ECO:0000256" key="1">
    <source>
        <dbReference type="ARBA" id="ARBA00004141"/>
    </source>
</evidence>
<evidence type="ECO:0000256" key="5">
    <source>
        <dbReference type="SAM" id="Phobius"/>
    </source>
</evidence>
<feature type="transmembrane region" description="Helical" evidence="5">
    <location>
        <begin position="44"/>
        <end position="61"/>
    </location>
</feature>
<feature type="transmembrane region" description="Helical" evidence="5">
    <location>
        <begin position="116"/>
        <end position="139"/>
    </location>
</feature>
<dbReference type="Proteomes" id="UP000596083">
    <property type="component" value="Chromosome"/>
</dbReference>
<dbReference type="RefSeq" id="WP_200336914.1">
    <property type="nucleotide sequence ID" value="NZ_CP066786.1"/>
</dbReference>
<feature type="transmembrane region" description="Helical" evidence="5">
    <location>
        <begin position="208"/>
        <end position="226"/>
    </location>
</feature>
<feature type="transmembrane region" description="Helical" evidence="5">
    <location>
        <begin position="282"/>
        <end position="300"/>
    </location>
</feature>
<sequence length="310" mass="31869">MALGVVLPWMAGLVAGQAAHGAIASFGAYLMMVSFPRLPEAGRAKVLLSAAFVISLFAMVGGRVELGSGPFFACALAAALAQGAGELRGGYLRLPVALAALAFFLSVGQVPAGGDVVYGLTFLAGTLWALLFVLFFIPVAKKAVDAERLELLKNAAQRRFLAGIASISLLGSIAACFSPGAHPCWLAAAGLRVTKPTRRETLYRMKARGLGTLLGAAAGGLMLGLLAPAPWLHALLVGALVFVMLVIGAKRYGIWSFCLTAVALTFNFSPEAGALAIAANRVLLTIAGIGVACLMLPLLPPSPDADRLGG</sequence>
<evidence type="ECO:0000256" key="3">
    <source>
        <dbReference type="ARBA" id="ARBA00022989"/>
    </source>
</evidence>
<protein>
    <submittedName>
        <fullName evidence="7">FUSC family protein</fullName>
    </submittedName>
</protein>
<keyword evidence="3 5" id="KW-1133">Transmembrane helix</keyword>
<comment type="subcellular location">
    <subcellularLocation>
        <location evidence="1">Membrane</location>
        <topology evidence="1">Multi-pass membrane protein</topology>
    </subcellularLocation>
</comment>
<evidence type="ECO:0000256" key="4">
    <source>
        <dbReference type="ARBA" id="ARBA00023136"/>
    </source>
</evidence>
<feature type="domain" description="Integral membrane bound transporter" evidence="6">
    <location>
        <begin position="174"/>
        <end position="294"/>
    </location>
</feature>
<evidence type="ECO:0000259" key="6">
    <source>
        <dbReference type="Pfam" id="PF13515"/>
    </source>
</evidence>
<feature type="transmembrane region" description="Helical" evidence="5">
    <location>
        <begin position="6"/>
        <end position="32"/>
    </location>
</feature>
<evidence type="ECO:0000313" key="8">
    <source>
        <dbReference type="Proteomes" id="UP000596083"/>
    </source>
</evidence>
<reference evidence="7 8" key="1">
    <citation type="submission" date="2020-12" db="EMBL/GenBank/DDBJ databases">
        <authorList>
            <person name="Zheng R.K."/>
            <person name="Sun C.M."/>
        </authorList>
    </citation>
    <scope>NUCLEOTIDE SEQUENCE [LARGE SCALE GENOMIC DNA]</scope>
    <source>
        <strain evidence="7 8">ZRK001</strain>
    </source>
</reference>
<dbReference type="EMBL" id="CP066786">
    <property type="protein sequence ID" value="QQM31360.1"/>
    <property type="molecule type" value="Genomic_DNA"/>
</dbReference>
<organism evidence="7 8">
    <name type="scientific">Martelella lutilitoris</name>
    <dbReference type="NCBI Taxonomy" id="2583532"/>
    <lineage>
        <taxon>Bacteria</taxon>
        <taxon>Pseudomonadati</taxon>
        <taxon>Pseudomonadota</taxon>
        <taxon>Alphaproteobacteria</taxon>
        <taxon>Hyphomicrobiales</taxon>
        <taxon>Aurantimonadaceae</taxon>
        <taxon>Martelella</taxon>
    </lineage>
</organism>
<keyword evidence="4 5" id="KW-0472">Membrane</keyword>